<organism evidence="2 3">
    <name type="scientific">Bugula neritina</name>
    <name type="common">Brown bryozoan</name>
    <name type="synonym">Sertularia neritina</name>
    <dbReference type="NCBI Taxonomy" id="10212"/>
    <lineage>
        <taxon>Eukaryota</taxon>
        <taxon>Metazoa</taxon>
        <taxon>Spiralia</taxon>
        <taxon>Lophotrochozoa</taxon>
        <taxon>Bryozoa</taxon>
        <taxon>Gymnolaemata</taxon>
        <taxon>Cheilostomatida</taxon>
        <taxon>Flustrina</taxon>
        <taxon>Buguloidea</taxon>
        <taxon>Bugulidae</taxon>
        <taxon>Bugula</taxon>
    </lineage>
</organism>
<dbReference type="Proteomes" id="UP000593567">
    <property type="component" value="Unassembled WGS sequence"/>
</dbReference>
<keyword evidence="3" id="KW-1185">Reference proteome</keyword>
<dbReference type="AlphaFoldDB" id="A0A7J7K974"/>
<proteinExistence type="predicted"/>
<evidence type="ECO:0000256" key="1">
    <source>
        <dbReference type="SAM" id="MobiDB-lite"/>
    </source>
</evidence>
<evidence type="ECO:0000313" key="3">
    <source>
        <dbReference type="Proteomes" id="UP000593567"/>
    </source>
</evidence>
<feature type="region of interest" description="Disordered" evidence="1">
    <location>
        <begin position="1"/>
        <end position="27"/>
    </location>
</feature>
<name>A0A7J7K974_BUGNE</name>
<dbReference type="EMBL" id="VXIV02001153">
    <property type="protein sequence ID" value="KAF6034106.1"/>
    <property type="molecule type" value="Genomic_DNA"/>
</dbReference>
<accession>A0A7J7K974</accession>
<protein>
    <submittedName>
        <fullName evidence="2">Uncharacterized protein</fullName>
    </submittedName>
</protein>
<evidence type="ECO:0000313" key="2">
    <source>
        <dbReference type="EMBL" id="KAF6034106.1"/>
    </source>
</evidence>
<reference evidence="2" key="1">
    <citation type="submission" date="2020-06" db="EMBL/GenBank/DDBJ databases">
        <title>Draft genome of Bugula neritina, a colonial animal packing powerful symbionts and potential medicines.</title>
        <authorList>
            <person name="Rayko M."/>
        </authorList>
    </citation>
    <scope>NUCLEOTIDE SEQUENCE [LARGE SCALE GENOMIC DNA]</scope>
    <source>
        <strain evidence="2">Kwan_BN1</strain>
    </source>
</reference>
<sequence length="69" mass="7872">MVNRTTTMVTEPHNGHHSPRSISENGHYTDRSLEDRLALEQQKKLTIKHRDVSSTILKMACPVTQAFNI</sequence>
<gene>
    <name evidence="2" type="ORF">EB796_007585</name>
</gene>
<comment type="caution">
    <text evidence="2">The sequence shown here is derived from an EMBL/GenBank/DDBJ whole genome shotgun (WGS) entry which is preliminary data.</text>
</comment>